<name>A0A383BS93_9ZZZZ</name>
<dbReference type="Pfam" id="PF20695">
    <property type="entry name" value="UbiD_N"/>
    <property type="match status" value="1"/>
</dbReference>
<accession>A0A383BS93</accession>
<protein>
    <recommendedName>
        <fullName evidence="4">UbiD family decarboxylase</fullName>
    </recommendedName>
</protein>
<gene>
    <name evidence="3" type="ORF">METZ01_LOCUS475603</name>
</gene>
<evidence type="ECO:0000313" key="3">
    <source>
        <dbReference type="EMBL" id="SVE22749.1"/>
    </source>
</evidence>
<evidence type="ECO:0008006" key="4">
    <source>
        <dbReference type="Google" id="ProtNLM"/>
    </source>
</evidence>
<dbReference type="InterPro" id="IPR049383">
    <property type="entry name" value="UbiD-like_N"/>
</dbReference>
<proteinExistence type="predicted"/>
<dbReference type="PANTHER" id="PTHR30108">
    <property type="entry name" value="3-OCTAPRENYL-4-HYDROXYBENZOATE CARBOXY-LYASE-RELATED"/>
    <property type="match status" value="1"/>
</dbReference>
<dbReference type="InterPro" id="IPR002830">
    <property type="entry name" value="UbiD"/>
</dbReference>
<dbReference type="InterPro" id="IPR048304">
    <property type="entry name" value="UbiD_Rift_dom"/>
</dbReference>
<dbReference type="AlphaFoldDB" id="A0A383BS93"/>
<dbReference type="PANTHER" id="PTHR30108:SF17">
    <property type="entry name" value="FERULIC ACID DECARBOXYLASE 1"/>
    <property type="match status" value="1"/>
</dbReference>
<feature type="non-terminal residue" evidence="3">
    <location>
        <position position="161"/>
    </location>
</feature>
<dbReference type="EMBL" id="UINC01202782">
    <property type="protein sequence ID" value="SVE22749.1"/>
    <property type="molecule type" value="Genomic_DNA"/>
</dbReference>
<dbReference type="Pfam" id="PF01977">
    <property type="entry name" value="UbiD"/>
    <property type="match status" value="1"/>
</dbReference>
<evidence type="ECO:0000259" key="1">
    <source>
        <dbReference type="Pfam" id="PF01977"/>
    </source>
</evidence>
<feature type="domain" description="3-octaprenyl-4-hydroxybenzoate carboxy-lyase-like N-terminal" evidence="2">
    <location>
        <begin position="9"/>
        <end position="78"/>
    </location>
</feature>
<feature type="domain" description="3-octaprenyl-4-hydroxybenzoate carboxy-lyase-like Rift-related" evidence="1">
    <location>
        <begin position="108"/>
        <end position="161"/>
    </location>
</feature>
<reference evidence="3" key="1">
    <citation type="submission" date="2018-05" db="EMBL/GenBank/DDBJ databases">
        <authorList>
            <person name="Lanie J.A."/>
            <person name="Ng W.-L."/>
            <person name="Kazmierczak K.M."/>
            <person name="Andrzejewski T.M."/>
            <person name="Davidsen T.M."/>
            <person name="Wayne K.J."/>
            <person name="Tettelin H."/>
            <person name="Glass J.I."/>
            <person name="Rusch D."/>
            <person name="Podicherti R."/>
            <person name="Tsui H.-C.T."/>
            <person name="Winkler M.E."/>
        </authorList>
    </citation>
    <scope>NUCLEOTIDE SEQUENCE</scope>
</reference>
<organism evidence="3">
    <name type="scientific">marine metagenome</name>
    <dbReference type="NCBI Taxonomy" id="408172"/>
    <lineage>
        <taxon>unclassified sequences</taxon>
        <taxon>metagenomes</taxon>
        <taxon>ecological metagenomes</taxon>
    </lineage>
</organism>
<dbReference type="SUPFAM" id="SSF50475">
    <property type="entry name" value="FMN-binding split barrel"/>
    <property type="match status" value="1"/>
</dbReference>
<dbReference type="GO" id="GO:0016831">
    <property type="term" value="F:carboxy-lyase activity"/>
    <property type="evidence" value="ECO:0007669"/>
    <property type="project" value="InterPro"/>
</dbReference>
<sequence>MKLDLRHWLEQIDSLGKLRIVKGVDWDQEIGAIADLNSKKHRYTLLFDEIKGSPRGFRLLTGVLVGCSRFALALGESAQLTELELVGLLKDRLTSEKANPEDCSPKLVDTAPLFENVMKGDDLDLLKFPAPKWFEDDGGRYLGTGDAVITRDPDSGWVNVG</sequence>
<dbReference type="GO" id="GO:0005737">
    <property type="term" value="C:cytoplasm"/>
    <property type="evidence" value="ECO:0007669"/>
    <property type="project" value="TreeGrafter"/>
</dbReference>
<evidence type="ECO:0000259" key="2">
    <source>
        <dbReference type="Pfam" id="PF20695"/>
    </source>
</evidence>